<sequence>MWSMCWVLRALLGLLFWVAVIELCAASGPATIMASDCCENSLSSARLPPDKLICGWYWTSTVYCRQKAVIFVTHSGRKVCGSPAKRRTRLLMEKHTEIPLAKRVALRAGKGLCP</sequence>
<proteinExistence type="predicted"/>
<dbReference type="Pfam" id="PF00048">
    <property type="entry name" value="IL8"/>
    <property type="match status" value="1"/>
</dbReference>
<name>A0A7D3QFT5_HHV8</name>
<evidence type="ECO:0000313" key="2">
    <source>
        <dbReference type="EMBL" id="QKE51486.1"/>
    </source>
</evidence>
<evidence type="ECO:0000259" key="1">
    <source>
        <dbReference type="SMART" id="SM00199"/>
    </source>
</evidence>
<dbReference type="Gene3D" id="2.40.50.40">
    <property type="match status" value="1"/>
</dbReference>
<organism evidence="2">
    <name type="scientific">Human herpesvirus 8</name>
    <name type="common">HHV-8</name>
    <name type="synonym">Kaposi's sarcoma-associated herpesvirus</name>
    <dbReference type="NCBI Taxonomy" id="37296"/>
    <lineage>
        <taxon>Viruses</taxon>
        <taxon>Duplodnaviria</taxon>
        <taxon>Heunggongvirae</taxon>
        <taxon>Peploviricota</taxon>
        <taxon>Herviviricetes</taxon>
        <taxon>Herpesvirales</taxon>
        <taxon>Orthoherpesviridae</taxon>
        <taxon>Gammaherpesvirinae</taxon>
        <taxon>Rhadinovirus</taxon>
        <taxon>Rhadinovirus humangamma8</taxon>
    </lineage>
</organism>
<protein>
    <submittedName>
        <fullName evidence="2">K4.1</fullName>
    </submittedName>
</protein>
<dbReference type="InterPro" id="IPR001811">
    <property type="entry name" value="Chemokine_IL8-like_dom"/>
</dbReference>
<dbReference type="GO" id="GO:0005576">
    <property type="term" value="C:extracellular region"/>
    <property type="evidence" value="ECO:0007669"/>
    <property type="project" value="InterPro"/>
</dbReference>
<dbReference type="EMBL" id="MK876734">
    <property type="protein sequence ID" value="QKE51486.1"/>
    <property type="molecule type" value="Genomic_DNA"/>
</dbReference>
<dbReference type="GO" id="GO:0006955">
    <property type="term" value="P:immune response"/>
    <property type="evidence" value="ECO:0007669"/>
    <property type="project" value="InterPro"/>
</dbReference>
<reference evidence="2" key="1">
    <citation type="submission" date="2019-04" db="EMBL/GenBank/DDBJ databases">
        <title>Spread of a new Kaposi's sarcoma-associated herpesvirus variant driving severe pathologies in men who have sex with men.</title>
        <authorList>
            <person name="Jary A."/>
            <person name="Leducq V."/>
            <person name="Desire N."/>
            <person name="Palich R."/>
            <person name="Joly V."/>
            <person name="Canestri A."/>
            <person name="Gothland A."/>
            <person name="Lambert-Niclot S."/>
            <person name="Surgers L."/>
            <person name="Amiel C."/>
            <person name="Descamps D."/>
            <person name="Spano J.-P."/>
            <person name="Katlama C."/>
            <person name="Calvez V."/>
            <person name="Marcelin A.-G."/>
        </authorList>
    </citation>
    <scope>NUCLEOTIDE SEQUENCE</scope>
    <source>
        <strain evidence="2">P072_MCD</strain>
    </source>
</reference>
<dbReference type="SUPFAM" id="SSF54117">
    <property type="entry name" value="Interleukin 8-like chemokines"/>
    <property type="match status" value="1"/>
</dbReference>
<organismHost>
    <name type="scientific">Homo sapiens</name>
    <name type="common">Human</name>
    <dbReference type="NCBI Taxonomy" id="9606"/>
</organismHost>
<gene>
    <name evidence="2" type="primary">K4.1</name>
</gene>
<dbReference type="SMART" id="SM00199">
    <property type="entry name" value="SCY"/>
    <property type="match status" value="1"/>
</dbReference>
<dbReference type="InterPro" id="IPR036048">
    <property type="entry name" value="Interleukin_8-like_sf"/>
</dbReference>
<dbReference type="GO" id="GO:0008009">
    <property type="term" value="F:chemokine activity"/>
    <property type="evidence" value="ECO:0007669"/>
    <property type="project" value="InterPro"/>
</dbReference>
<accession>A0A7D3QFT5</accession>
<feature type="domain" description="Chemokine interleukin-8-like" evidence="1">
    <location>
        <begin position="34"/>
        <end position="95"/>
    </location>
</feature>